<dbReference type="EMBL" id="LIAE01005009">
    <property type="protein sequence ID" value="PAV93584.1"/>
    <property type="molecule type" value="Genomic_DNA"/>
</dbReference>
<gene>
    <name evidence="2" type="ORF">WR25_08400</name>
</gene>
<protein>
    <submittedName>
        <fullName evidence="2">Uncharacterized protein</fullName>
    </submittedName>
</protein>
<reference evidence="2 3" key="1">
    <citation type="journal article" date="2017" name="Curr. Biol.">
        <title>Genome architecture and evolution of a unichromosomal asexual nematode.</title>
        <authorList>
            <person name="Fradin H."/>
            <person name="Zegar C."/>
            <person name="Gutwein M."/>
            <person name="Lucas J."/>
            <person name="Kovtun M."/>
            <person name="Corcoran D."/>
            <person name="Baugh L.R."/>
            <person name="Kiontke K."/>
            <person name="Gunsalus K."/>
            <person name="Fitch D.H."/>
            <person name="Piano F."/>
        </authorList>
    </citation>
    <scope>NUCLEOTIDE SEQUENCE [LARGE SCALE GENOMIC DNA]</scope>
    <source>
        <strain evidence="2">PF1309</strain>
    </source>
</reference>
<comment type="caution">
    <text evidence="2">The sequence shown here is derived from an EMBL/GenBank/DDBJ whole genome shotgun (WGS) entry which is preliminary data.</text>
</comment>
<accession>A0A2A2M562</accession>
<dbReference type="Proteomes" id="UP000218231">
    <property type="component" value="Unassembled WGS sequence"/>
</dbReference>
<evidence type="ECO:0000313" key="3">
    <source>
        <dbReference type="Proteomes" id="UP000218231"/>
    </source>
</evidence>
<keyword evidence="3" id="KW-1185">Reference proteome</keyword>
<evidence type="ECO:0000256" key="1">
    <source>
        <dbReference type="SAM" id="MobiDB-lite"/>
    </source>
</evidence>
<evidence type="ECO:0000313" key="2">
    <source>
        <dbReference type="EMBL" id="PAV93584.1"/>
    </source>
</evidence>
<proteinExistence type="predicted"/>
<dbReference type="AlphaFoldDB" id="A0A2A2M562"/>
<sequence length="116" mass="12270">MLTVEHLQRHLQQPVGRARYTLLAAQAQAALVAFELPDARPGAAFQAQFGQASLGGEQGQRLVAQQPVPLGHQAAGAHGGGHGHRHDGQRHQHFDQGETILGGTHRAPFAQGKAAL</sequence>
<feature type="region of interest" description="Disordered" evidence="1">
    <location>
        <begin position="71"/>
        <end position="91"/>
    </location>
</feature>
<name>A0A2A2M562_9BILA</name>
<organism evidence="2 3">
    <name type="scientific">Diploscapter pachys</name>
    <dbReference type="NCBI Taxonomy" id="2018661"/>
    <lineage>
        <taxon>Eukaryota</taxon>
        <taxon>Metazoa</taxon>
        <taxon>Ecdysozoa</taxon>
        <taxon>Nematoda</taxon>
        <taxon>Chromadorea</taxon>
        <taxon>Rhabditida</taxon>
        <taxon>Rhabditina</taxon>
        <taxon>Rhabditomorpha</taxon>
        <taxon>Rhabditoidea</taxon>
        <taxon>Rhabditidae</taxon>
        <taxon>Diploscapter</taxon>
    </lineage>
</organism>